<sequence length="241" mass="25439">MERNGPGAGCVGSFGPPAVTCGRRNGRDAGGSDAGTASGKRLAVLRAAQRLIASNGLELASMDAVARCAGVSKATVYAYFRSKDALFRTALDDMIRGIPDPRESLSALGGSLHARLTAAAQVILDLATAPTAKGLHRAPTASRRVSLRRASRYWDICFGRYDKAMQEFLKRETARGQLAISDYARASSQFLGLIAGAPTLRALLIGEPLVPGTELSAHVNDAVGLFIRGYQPTPGRWPGSQ</sequence>
<keyword evidence="3" id="KW-0804">Transcription</keyword>
<dbReference type="PROSITE" id="PS50977">
    <property type="entry name" value="HTH_TETR_2"/>
    <property type="match status" value="1"/>
</dbReference>
<evidence type="ECO:0000256" key="3">
    <source>
        <dbReference type="ARBA" id="ARBA00023163"/>
    </source>
</evidence>
<dbReference type="InterPro" id="IPR036271">
    <property type="entry name" value="Tet_transcr_reg_TetR-rel_C_sf"/>
</dbReference>
<dbReference type="InterPro" id="IPR050109">
    <property type="entry name" value="HTH-type_TetR-like_transc_reg"/>
</dbReference>
<dbReference type="PANTHER" id="PTHR30055">
    <property type="entry name" value="HTH-TYPE TRANSCRIPTIONAL REGULATOR RUTR"/>
    <property type="match status" value="1"/>
</dbReference>
<name>A0A286D2P5_9GAMM</name>
<dbReference type="InterPro" id="IPR039536">
    <property type="entry name" value="TetR_C_Proteobacteria"/>
</dbReference>
<dbReference type="Pfam" id="PF00440">
    <property type="entry name" value="TetR_N"/>
    <property type="match status" value="1"/>
</dbReference>
<gene>
    <name evidence="6" type="ORF">SAMN06296416_102146</name>
</gene>
<evidence type="ECO:0000256" key="2">
    <source>
        <dbReference type="ARBA" id="ARBA00023125"/>
    </source>
</evidence>
<feature type="DNA-binding region" description="H-T-H motif" evidence="4">
    <location>
        <begin position="61"/>
        <end position="80"/>
    </location>
</feature>
<dbReference type="Proteomes" id="UP000219374">
    <property type="component" value="Unassembled WGS sequence"/>
</dbReference>
<dbReference type="InterPro" id="IPR009057">
    <property type="entry name" value="Homeodomain-like_sf"/>
</dbReference>
<dbReference type="PROSITE" id="PS01081">
    <property type="entry name" value="HTH_TETR_1"/>
    <property type="match status" value="1"/>
</dbReference>
<dbReference type="Gene3D" id="1.10.357.10">
    <property type="entry name" value="Tetracycline Repressor, domain 2"/>
    <property type="match status" value="1"/>
</dbReference>
<dbReference type="PANTHER" id="PTHR30055:SF146">
    <property type="entry name" value="HTH-TYPE TRANSCRIPTIONAL DUAL REGULATOR CECR"/>
    <property type="match status" value="1"/>
</dbReference>
<dbReference type="AlphaFoldDB" id="A0A286D2P5"/>
<dbReference type="InterPro" id="IPR023772">
    <property type="entry name" value="DNA-bd_HTH_TetR-type_CS"/>
</dbReference>
<keyword evidence="2 4" id="KW-0238">DNA-binding</keyword>
<evidence type="ECO:0000313" key="7">
    <source>
        <dbReference type="Proteomes" id="UP000219374"/>
    </source>
</evidence>
<protein>
    <submittedName>
        <fullName evidence="6">Transcriptional regulator, TetR family</fullName>
    </submittedName>
</protein>
<keyword evidence="1" id="KW-0805">Transcription regulation</keyword>
<feature type="domain" description="HTH tetR-type" evidence="5">
    <location>
        <begin position="38"/>
        <end position="98"/>
    </location>
</feature>
<dbReference type="Pfam" id="PF14246">
    <property type="entry name" value="TetR_C_7"/>
    <property type="match status" value="1"/>
</dbReference>
<dbReference type="PRINTS" id="PR00455">
    <property type="entry name" value="HTHTETR"/>
</dbReference>
<dbReference type="InterPro" id="IPR001647">
    <property type="entry name" value="HTH_TetR"/>
</dbReference>
<organism evidence="6 7">
    <name type="scientific">Pseudoxanthomonas wuyuanensis</name>
    <dbReference type="NCBI Taxonomy" id="1073196"/>
    <lineage>
        <taxon>Bacteria</taxon>
        <taxon>Pseudomonadati</taxon>
        <taxon>Pseudomonadota</taxon>
        <taxon>Gammaproteobacteria</taxon>
        <taxon>Lysobacterales</taxon>
        <taxon>Lysobacteraceae</taxon>
        <taxon>Pseudoxanthomonas</taxon>
    </lineage>
</organism>
<evidence type="ECO:0000259" key="5">
    <source>
        <dbReference type="PROSITE" id="PS50977"/>
    </source>
</evidence>
<dbReference type="EMBL" id="OCND01000002">
    <property type="protein sequence ID" value="SOD52917.1"/>
    <property type="molecule type" value="Genomic_DNA"/>
</dbReference>
<dbReference type="GO" id="GO:0003700">
    <property type="term" value="F:DNA-binding transcription factor activity"/>
    <property type="evidence" value="ECO:0007669"/>
    <property type="project" value="TreeGrafter"/>
</dbReference>
<dbReference type="SUPFAM" id="SSF46689">
    <property type="entry name" value="Homeodomain-like"/>
    <property type="match status" value="1"/>
</dbReference>
<reference evidence="6 7" key="1">
    <citation type="submission" date="2017-09" db="EMBL/GenBank/DDBJ databases">
        <authorList>
            <person name="Ehlers B."/>
            <person name="Leendertz F.H."/>
        </authorList>
    </citation>
    <scope>NUCLEOTIDE SEQUENCE [LARGE SCALE GENOMIC DNA]</scope>
    <source>
        <strain evidence="6 7">CGMCC 1.10978</strain>
    </source>
</reference>
<dbReference type="GO" id="GO:0000976">
    <property type="term" value="F:transcription cis-regulatory region binding"/>
    <property type="evidence" value="ECO:0007669"/>
    <property type="project" value="TreeGrafter"/>
</dbReference>
<evidence type="ECO:0000256" key="1">
    <source>
        <dbReference type="ARBA" id="ARBA00023015"/>
    </source>
</evidence>
<dbReference type="Gene3D" id="1.10.10.60">
    <property type="entry name" value="Homeodomain-like"/>
    <property type="match status" value="1"/>
</dbReference>
<dbReference type="SUPFAM" id="SSF48498">
    <property type="entry name" value="Tetracyclin repressor-like, C-terminal domain"/>
    <property type="match status" value="1"/>
</dbReference>
<accession>A0A286D2P5</accession>
<keyword evidence="7" id="KW-1185">Reference proteome</keyword>
<proteinExistence type="predicted"/>
<evidence type="ECO:0000313" key="6">
    <source>
        <dbReference type="EMBL" id="SOD52917.1"/>
    </source>
</evidence>
<evidence type="ECO:0000256" key="4">
    <source>
        <dbReference type="PROSITE-ProRule" id="PRU00335"/>
    </source>
</evidence>
<dbReference type="FunFam" id="1.10.10.60:FF:000141">
    <property type="entry name" value="TetR family transcriptional regulator"/>
    <property type="match status" value="1"/>
</dbReference>
<dbReference type="OrthoDB" id="8535430at2"/>